<evidence type="ECO:0000256" key="4">
    <source>
        <dbReference type="SAM" id="MobiDB-lite"/>
    </source>
</evidence>
<keyword evidence="3" id="KW-0804">Transcription</keyword>
<dbReference type="RefSeq" id="WP_133109670.1">
    <property type="nucleotide sequence ID" value="NZ_SMNA01000013.1"/>
</dbReference>
<dbReference type="InterPro" id="IPR000524">
    <property type="entry name" value="Tscrpt_reg_HTH_GntR"/>
</dbReference>
<dbReference type="CDD" id="cd07377">
    <property type="entry name" value="WHTH_GntR"/>
    <property type="match status" value="1"/>
</dbReference>
<dbReference type="InterPro" id="IPR036390">
    <property type="entry name" value="WH_DNA-bd_sf"/>
</dbReference>
<comment type="caution">
    <text evidence="6">The sequence shown here is derived from an EMBL/GenBank/DDBJ whole genome shotgun (WGS) entry which is preliminary data.</text>
</comment>
<dbReference type="InterPro" id="IPR036388">
    <property type="entry name" value="WH-like_DNA-bd_sf"/>
</dbReference>
<evidence type="ECO:0000313" key="7">
    <source>
        <dbReference type="Proteomes" id="UP000504882"/>
    </source>
</evidence>
<keyword evidence="1" id="KW-0805">Transcription regulation</keyword>
<dbReference type="PRINTS" id="PR00035">
    <property type="entry name" value="HTHGNTR"/>
</dbReference>
<dbReference type="Proteomes" id="UP000504882">
    <property type="component" value="Unassembled WGS sequence"/>
</dbReference>
<dbReference type="Gene3D" id="1.10.10.10">
    <property type="entry name" value="Winged helix-like DNA-binding domain superfamily/Winged helix DNA-binding domain"/>
    <property type="match status" value="1"/>
</dbReference>
<keyword evidence="2" id="KW-0238">DNA-binding</keyword>
<protein>
    <submittedName>
        <fullName evidence="6">GntR family transcriptional regulator</fullName>
    </submittedName>
</protein>
<evidence type="ECO:0000256" key="2">
    <source>
        <dbReference type="ARBA" id="ARBA00023125"/>
    </source>
</evidence>
<dbReference type="PANTHER" id="PTHR43537">
    <property type="entry name" value="TRANSCRIPTIONAL REGULATOR, GNTR FAMILY"/>
    <property type="match status" value="1"/>
</dbReference>
<dbReference type="SMART" id="SM00895">
    <property type="entry name" value="FCD"/>
    <property type="match status" value="1"/>
</dbReference>
<organism evidence="6 7">
    <name type="scientific">Occultella glacieicola</name>
    <dbReference type="NCBI Taxonomy" id="2518684"/>
    <lineage>
        <taxon>Bacteria</taxon>
        <taxon>Bacillati</taxon>
        <taxon>Actinomycetota</taxon>
        <taxon>Actinomycetes</taxon>
        <taxon>Micrococcales</taxon>
        <taxon>Ruaniaceae</taxon>
        <taxon>Occultella</taxon>
    </lineage>
</organism>
<dbReference type="PANTHER" id="PTHR43537:SF49">
    <property type="entry name" value="TRANSCRIPTIONAL REGULATORY PROTEIN"/>
    <property type="match status" value="1"/>
</dbReference>
<evidence type="ECO:0000256" key="3">
    <source>
        <dbReference type="ARBA" id="ARBA00023163"/>
    </source>
</evidence>
<feature type="region of interest" description="Disordered" evidence="4">
    <location>
        <begin position="211"/>
        <end position="238"/>
    </location>
</feature>
<dbReference type="Gene3D" id="1.20.120.530">
    <property type="entry name" value="GntR ligand-binding domain-like"/>
    <property type="match status" value="1"/>
</dbReference>
<sequence>MRAGSRAYHALREDILEWRLPPGTPLGEVEQAQRLGVSRTPVREALARLAADGLVRGTGARGAVVADLSPADVRDLFDLRIAVETRLARLAAQRRDPGPFRALAADLGAAVDLDLGAPGDRASYYDLVQRLDDAIDTAAASRLLSQALDGVRLHLRRLRRVARDHPDRLRESASEHLSVTRAILDSDAELAAAATLVHLRASLGHILHTYEDDPARPLPTAPTALSADEPTARIGEAP</sequence>
<dbReference type="EMBL" id="SMNA01000013">
    <property type="protein sequence ID" value="TDE89228.1"/>
    <property type="molecule type" value="Genomic_DNA"/>
</dbReference>
<accession>A0ABY2E0C2</accession>
<reference evidence="6 7" key="1">
    <citation type="submission" date="2019-03" db="EMBL/GenBank/DDBJ databases">
        <title>Genomic features of bacteria from cold environments.</title>
        <authorList>
            <person name="Shen L."/>
        </authorList>
    </citation>
    <scope>NUCLEOTIDE SEQUENCE [LARGE SCALE GENOMIC DNA]</scope>
    <source>
        <strain evidence="7">T3246-1</strain>
    </source>
</reference>
<feature type="domain" description="HTH gntR-type" evidence="5">
    <location>
        <begin position="1"/>
        <end position="68"/>
    </location>
</feature>
<evidence type="ECO:0000259" key="5">
    <source>
        <dbReference type="PROSITE" id="PS50949"/>
    </source>
</evidence>
<dbReference type="InterPro" id="IPR011711">
    <property type="entry name" value="GntR_C"/>
</dbReference>
<evidence type="ECO:0000256" key="1">
    <source>
        <dbReference type="ARBA" id="ARBA00023015"/>
    </source>
</evidence>
<keyword evidence="7" id="KW-1185">Reference proteome</keyword>
<dbReference type="InterPro" id="IPR008920">
    <property type="entry name" value="TF_FadR/GntR_C"/>
</dbReference>
<dbReference type="SUPFAM" id="SSF46785">
    <property type="entry name" value="Winged helix' DNA-binding domain"/>
    <property type="match status" value="1"/>
</dbReference>
<proteinExistence type="predicted"/>
<dbReference type="SUPFAM" id="SSF48008">
    <property type="entry name" value="GntR ligand-binding domain-like"/>
    <property type="match status" value="1"/>
</dbReference>
<dbReference type="SMART" id="SM00345">
    <property type="entry name" value="HTH_GNTR"/>
    <property type="match status" value="1"/>
</dbReference>
<dbReference type="PROSITE" id="PS50949">
    <property type="entry name" value="HTH_GNTR"/>
    <property type="match status" value="1"/>
</dbReference>
<gene>
    <name evidence="6" type="ORF">EXU48_21125</name>
</gene>
<dbReference type="Pfam" id="PF07729">
    <property type="entry name" value="FCD"/>
    <property type="match status" value="1"/>
</dbReference>
<dbReference type="Pfam" id="PF00392">
    <property type="entry name" value="GntR"/>
    <property type="match status" value="1"/>
</dbReference>
<name>A0ABY2E0C2_9MICO</name>
<evidence type="ECO:0000313" key="6">
    <source>
        <dbReference type="EMBL" id="TDE89228.1"/>
    </source>
</evidence>